<reference evidence="1 2" key="1">
    <citation type="submission" date="2018-07" db="EMBL/GenBank/DDBJ databases">
        <title>Dyella monticola sp. nov. and Dyella psychrodurans sp. nov. isolated from monsoon evergreen broad-leaved forest soil of Dinghu Mountain, China.</title>
        <authorList>
            <person name="Gao Z."/>
            <person name="Qiu L."/>
        </authorList>
    </citation>
    <scope>NUCLEOTIDE SEQUENCE [LARGE SCALE GENOMIC DNA]</scope>
    <source>
        <strain evidence="1 2">4MSK11</strain>
    </source>
</reference>
<name>A0A370X7C1_9GAMM</name>
<evidence type="ECO:0000313" key="1">
    <source>
        <dbReference type="EMBL" id="RDS84167.1"/>
    </source>
</evidence>
<comment type="caution">
    <text evidence="1">The sequence shown here is derived from an EMBL/GenBank/DDBJ whole genome shotgun (WGS) entry which is preliminary data.</text>
</comment>
<dbReference type="EMBL" id="QRBF01000003">
    <property type="protein sequence ID" value="RDS84167.1"/>
    <property type="molecule type" value="Genomic_DNA"/>
</dbReference>
<sequence>MPNSFLYLNGLSVPRVVNLTDTVELRPAVGVSDNLALKLATCSEDAAVYLLTLPRITSELRITSANEEDLAPDVWNAGWDALLLGAVFACPIDWPIESECSAADVNSDSSLRVTQHHLHGWRHAPHTASEEDCAWLDEHFVKARAFLKDEIFRNAVHCLASFHWHPHPRPRLALLWAGIEALFDIDSELSFRLSLLAARFLEPNDRDAARVLFTQIKDLYKVRSKAVHGGRMKGDTQKLIGNSAALLQRLLRRCIETESLPVAEELVL</sequence>
<dbReference type="RefSeq" id="WP_115477968.1">
    <property type="nucleotide sequence ID" value="NZ_QRBF01000003.1"/>
</dbReference>
<dbReference type="AlphaFoldDB" id="A0A370X7C1"/>
<protein>
    <submittedName>
        <fullName evidence="1">Uncharacterized protein</fullName>
    </submittedName>
</protein>
<dbReference type="Proteomes" id="UP000255334">
    <property type="component" value="Unassembled WGS sequence"/>
</dbReference>
<accession>A0A370X7C1</accession>
<keyword evidence="2" id="KW-1185">Reference proteome</keyword>
<evidence type="ECO:0000313" key="2">
    <source>
        <dbReference type="Proteomes" id="UP000255334"/>
    </source>
</evidence>
<dbReference type="OrthoDB" id="7060812at2"/>
<proteinExistence type="predicted"/>
<organism evidence="1 2">
    <name type="scientific">Dyella psychrodurans</name>
    <dbReference type="NCBI Taxonomy" id="1927960"/>
    <lineage>
        <taxon>Bacteria</taxon>
        <taxon>Pseudomonadati</taxon>
        <taxon>Pseudomonadota</taxon>
        <taxon>Gammaproteobacteria</taxon>
        <taxon>Lysobacterales</taxon>
        <taxon>Rhodanobacteraceae</taxon>
        <taxon>Dyella</taxon>
    </lineage>
</organism>
<gene>
    <name evidence="1" type="ORF">DWU99_10460</name>
</gene>